<evidence type="ECO:0000256" key="1">
    <source>
        <dbReference type="SAM" id="MobiDB-lite"/>
    </source>
</evidence>
<organism evidence="2 3">
    <name type="scientific">Candidatus Dorea gallistercoris</name>
    <dbReference type="NCBI Taxonomy" id="2838542"/>
    <lineage>
        <taxon>Bacteria</taxon>
        <taxon>Bacillati</taxon>
        <taxon>Bacillota</taxon>
        <taxon>Clostridia</taxon>
        <taxon>Lachnospirales</taxon>
        <taxon>Lachnospiraceae</taxon>
        <taxon>Dorea</taxon>
    </lineage>
</organism>
<feature type="compositionally biased region" description="Basic and acidic residues" evidence="1">
    <location>
        <begin position="98"/>
        <end position="121"/>
    </location>
</feature>
<proteinExistence type="predicted"/>
<dbReference type="EMBL" id="DXGF01000192">
    <property type="protein sequence ID" value="HIW84831.1"/>
    <property type="molecule type" value="Genomic_DNA"/>
</dbReference>
<evidence type="ECO:0000313" key="2">
    <source>
        <dbReference type="EMBL" id="HIW84831.1"/>
    </source>
</evidence>
<dbReference type="Proteomes" id="UP000824263">
    <property type="component" value="Unassembled WGS sequence"/>
</dbReference>
<accession>A0A9D1RAN7</accession>
<sequence length="223" mass="25031">MSKRTNKTDHVLNLLSSGVKKKEEEPETLVEKTSEQADSSIETPSKVSVVRDGGARVAETIREHLEEELHHAWEEEEKAAAQAKTGAEDQPGEEELLEREIQKGDTREETESPKEEDKGGAIEEEEDQEEDFVMVNVMERLVRQRAPEYIKQFHLCSCRRCLADVTALALTGLPAKYVVINQNAISPLMNFYTMKYAGRVTVEVTKACIAVQAAPHHKKAEAE</sequence>
<feature type="region of interest" description="Disordered" evidence="1">
    <location>
        <begin position="1"/>
        <end position="52"/>
    </location>
</feature>
<feature type="compositionally biased region" description="Basic and acidic residues" evidence="1">
    <location>
        <begin position="64"/>
        <end position="73"/>
    </location>
</feature>
<feature type="compositionally biased region" description="Basic and acidic residues" evidence="1">
    <location>
        <begin position="1"/>
        <end position="10"/>
    </location>
</feature>
<feature type="compositionally biased region" description="Polar residues" evidence="1">
    <location>
        <begin position="36"/>
        <end position="46"/>
    </location>
</feature>
<comment type="caution">
    <text evidence="2">The sequence shown here is derived from an EMBL/GenBank/DDBJ whole genome shotgun (WGS) entry which is preliminary data.</text>
</comment>
<dbReference type="InterPro" id="IPR019657">
    <property type="entry name" value="ComFB"/>
</dbReference>
<protein>
    <submittedName>
        <fullName evidence="2">Late competence development ComFB family protein</fullName>
    </submittedName>
</protein>
<feature type="compositionally biased region" description="Basic and acidic residues" evidence="1">
    <location>
        <begin position="20"/>
        <end position="35"/>
    </location>
</feature>
<name>A0A9D1RAN7_9FIRM</name>
<feature type="region of interest" description="Disordered" evidence="1">
    <location>
        <begin position="64"/>
        <end position="128"/>
    </location>
</feature>
<gene>
    <name evidence="2" type="ORF">H9873_11020</name>
</gene>
<dbReference type="Pfam" id="PF10719">
    <property type="entry name" value="ComFB"/>
    <property type="match status" value="1"/>
</dbReference>
<reference evidence="2" key="1">
    <citation type="journal article" date="2021" name="PeerJ">
        <title>Extensive microbial diversity within the chicken gut microbiome revealed by metagenomics and culture.</title>
        <authorList>
            <person name="Gilroy R."/>
            <person name="Ravi A."/>
            <person name="Getino M."/>
            <person name="Pursley I."/>
            <person name="Horton D.L."/>
            <person name="Alikhan N.F."/>
            <person name="Baker D."/>
            <person name="Gharbi K."/>
            <person name="Hall N."/>
            <person name="Watson M."/>
            <person name="Adriaenssens E.M."/>
            <person name="Foster-Nyarko E."/>
            <person name="Jarju S."/>
            <person name="Secka A."/>
            <person name="Antonio M."/>
            <person name="Oren A."/>
            <person name="Chaudhuri R.R."/>
            <person name="La Ragione R."/>
            <person name="Hildebrand F."/>
            <person name="Pallen M.J."/>
        </authorList>
    </citation>
    <scope>NUCLEOTIDE SEQUENCE</scope>
    <source>
        <strain evidence="2">ChiSxjej1B13-11762</strain>
    </source>
</reference>
<evidence type="ECO:0000313" key="3">
    <source>
        <dbReference type="Proteomes" id="UP000824263"/>
    </source>
</evidence>
<dbReference type="AlphaFoldDB" id="A0A9D1RAN7"/>
<reference evidence="2" key="2">
    <citation type="submission" date="2021-04" db="EMBL/GenBank/DDBJ databases">
        <authorList>
            <person name="Gilroy R."/>
        </authorList>
    </citation>
    <scope>NUCLEOTIDE SEQUENCE</scope>
    <source>
        <strain evidence="2">ChiSxjej1B13-11762</strain>
    </source>
</reference>